<dbReference type="Proteomes" id="UP001058980">
    <property type="component" value="Chromosome"/>
</dbReference>
<protein>
    <submittedName>
        <fullName evidence="4">Acyltransferase</fullName>
    </submittedName>
</protein>
<dbReference type="EMBL" id="CABPSA010000009">
    <property type="protein sequence ID" value="VVE47772.1"/>
    <property type="molecule type" value="Genomic_DNA"/>
</dbReference>
<keyword evidence="1" id="KW-1133">Transmembrane helix</keyword>
<feature type="transmembrane region" description="Helical" evidence="1">
    <location>
        <begin position="231"/>
        <end position="249"/>
    </location>
</feature>
<sequence length="400" mass="44846">MGSRKTGNGVDGAVNAAVNAAVSSTKGRMVGIEILRFFSAFAVLIWHYQHFFFRPETASIDVVRSAQPLYALLHPFYDFGWLGVNVFWTISGFIFFNRYLSKIVARKVSGGLFFLNRFSRLYPLHIVTLIAVALLQAYYVRENAAFFVYPYNTPYDFFVNVIFASGWLTPYTDSFNGPVWSVSTEIVIYVAFFLLARFCRIGLVWTLLLMCASAAAGGWLIHLQIKGSESNIVFCAFYFFMGGAVHLIYERLRDMIEQHRRATVVLCCLAYVGLIAFCAVFGGTKYLAATVIAPVSIVLLHAIEPWIPERLARPIANLGNTTYSSYLIHFPLQLTTVIVLHRMGMSSATLALNPWFLAAYLIVVFSLARGVFRAFEAPAQTFLRRRLAWIGGRSATSAAR</sequence>
<keyword evidence="4" id="KW-0808">Transferase</keyword>
<evidence type="ECO:0000313" key="3">
    <source>
        <dbReference type="EMBL" id="UVA79119.1"/>
    </source>
</evidence>
<feature type="transmembrane region" description="Helical" evidence="1">
    <location>
        <begin position="203"/>
        <end position="225"/>
    </location>
</feature>
<dbReference type="PANTHER" id="PTHR23028:SF131">
    <property type="entry name" value="BLR2367 PROTEIN"/>
    <property type="match status" value="1"/>
</dbReference>
<reference evidence="3" key="2">
    <citation type="submission" date="2022-08" db="EMBL/GenBank/DDBJ databases">
        <title>Multi-unit outbreak of Pandoraea commovens among non-cystic fibrosis intensive care patients from 2019 to 2021 in Berlin, Germany.</title>
        <authorList>
            <person name="Menzel P."/>
        </authorList>
    </citation>
    <scope>NUCLEOTIDE SEQUENCE</scope>
    <source>
        <strain evidence="3">LB-19-202-79</strain>
    </source>
</reference>
<dbReference type="RefSeq" id="WP_150666200.1">
    <property type="nucleotide sequence ID" value="NZ_CABPSA010000009.1"/>
</dbReference>
<dbReference type="GO" id="GO:0016020">
    <property type="term" value="C:membrane"/>
    <property type="evidence" value="ECO:0007669"/>
    <property type="project" value="TreeGrafter"/>
</dbReference>
<feature type="transmembrane region" description="Helical" evidence="1">
    <location>
        <begin position="121"/>
        <end position="140"/>
    </location>
</feature>
<proteinExistence type="predicted"/>
<keyword evidence="4" id="KW-0012">Acyltransferase</keyword>
<feature type="transmembrane region" description="Helical" evidence="1">
    <location>
        <begin position="177"/>
        <end position="196"/>
    </location>
</feature>
<name>A0A5E4YH38_9BURK</name>
<feature type="transmembrane region" description="Helical" evidence="1">
    <location>
        <begin position="34"/>
        <end position="53"/>
    </location>
</feature>
<dbReference type="PANTHER" id="PTHR23028">
    <property type="entry name" value="ACETYLTRANSFERASE"/>
    <property type="match status" value="1"/>
</dbReference>
<dbReference type="EMBL" id="CP102780">
    <property type="protein sequence ID" value="UVA79119.1"/>
    <property type="molecule type" value="Genomic_DNA"/>
</dbReference>
<dbReference type="Pfam" id="PF01757">
    <property type="entry name" value="Acyl_transf_3"/>
    <property type="match status" value="1"/>
</dbReference>
<evidence type="ECO:0000313" key="6">
    <source>
        <dbReference type="Proteomes" id="UP001058980"/>
    </source>
</evidence>
<evidence type="ECO:0000313" key="4">
    <source>
        <dbReference type="EMBL" id="VVE47772.1"/>
    </source>
</evidence>
<keyword evidence="6" id="KW-1185">Reference proteome</keyword>
<dbReference type="OrthoDB" id="9814807at2"/>
<dbReference type="GO" id="GO:0016747">
    <property type="term" value="F:acyltransferase activity, transferring groups other than amino-acyl groups"/>
    <property type="evidence" value="ECO:0007669"/>
    <property type="project" value="InterPro"/>
</dbReference>
<feature type="domain" description="Acyltransferase 3" evidence="2">
    <location>
        <begin position="31"/>
        <end position="367"/>
    </location>
</feature>
<feature type="transmembrane region" description="Helical" evidence="1">
    <location>
        <begin position="355"/>
        <end position="375"/>
    </location>
</feature>
<keyword evidence="1" id="KW-0472">Membrane</keyword>
<evidence type="ECO:0000256" key="1">
    <source>
        <dbReference type="SAM" id="Phobius"/>
    </source>
</evidence>
<evidence type="ECO:0000313" key="5">
    <source>
        <dbReference type="Proteomes" id="UP000343335"/>
    </source>
</evidence>
<dbReference type="AlphaFoldDB" id="A0A5E4YH38"/>
<dbReference type="GO" id="GO:0000271">
    <property type="term" value="P:polysaccharide biosynthetic process"/>
    <property type="evidence" value="ECO:0007669"/>
    <property type="project" value="TreeGrafter"/>
</dbReference>
<dbReference type="InterPro" id="IPR050879">
    <property type="entry name" value="Acyltransferase_3"/>
</dbReference>
<dbReference type="InterPro" id="IPR002656">
    <property type="entry name" value="Acyl_transf_3_dom"/>
</dbReference>
<accession>A0A5E4YH38</accession>
<feature type="transmembrane region" description="Helical" evidence="1">
    <location>
        <begin position="79"/>
        <end position="100"/>
    </location>
</feature>
<reference evidence="4 5" key="1">
    <citation type="submission" date="2019-08" db="EMBL/GenBank/DDBJ databases">
        <authorList>
            <person name="Peeters C."/>
        </authorList>
    </citation>
    <scope>NUCLEOTIDE SEQUENCE [LARGE SCALE GENOMIC DNA]</scope>
    <source>
        <strain evidence="4 5">LMG 31010</strain>
    </source>
</reference>
<dbReference type="Proteomes" id="UP000343335">
    <property type="component" value="Unassembled WGS sequence"/>
</dbReference>
<evidence type="ECO:0000259" key="2">
    <source>
        <dbReference type="Pfam" id="PF01757"/>
    </source>
</evidence>
<feature type="transmembrane region" description="Helical" evidence="1">
    <location>
        <begin position="261"/>
        <end position="280"/>
    </location>
</feature>
<gene>
    <name evidence="3" type="ORF">NTU39_24465</name>
    <name evidence="4" type="ORF">PCO31010_04514</name>
</gene>
<organism evidence="4 5">
    <name type="scientific">Pandoraea commovens</name>
    <dbReference type="NCBI Taxonomy" id="2508289"/>
    <lineage>
        <taxon>Bacteria</taxon>
        <taxon>Pseudomonadati</taxon>
        <taxon>Pseudomonadota</taxon>
        <taxon>Betaproteobacteria</taxon>
        <taxon>Burkholderiales</taxon>
        <taxon>Burkholderiaceae</taxon>
        <taxon>Pandoraea</taxon>
    </lineage>
</organism>
<keyword evidence="1" id="KW-0812">Transmembrane</keyword>